<gene>
    <name evidence="1" type="ORF">L1987_58518</name>
</gene>
<reference evidence="2" key="1">
    <citation type="journal article" date="2022" name="Mol. Ecol. Resour.">
        <title>The genomes of chicory, endive, great burdock and yacon provide insights into Asteraceae palaeo-polyploidization history and plant inulin production.</title>
        <authorList>
            <person name="Fan W."/>
            <person name="Wang S."/>
            <person name="Wang H."/>
            <person name="Wang A."/>
            <person name="Jiang F."/>
            <person name="Liu H."/>
            <person name="Zhao H."/>
            <person name="Xu D."/>
            <person name="Zhang Y."/>
        </authorList>
    </citation>
    <scope>NUCLEOTIDE SEQUENCE [LARGE SCALE GENOMIC DNA]</scope>
    <source>
        <strain evidence="2">cv. Yunnan</strain>
    </source>
</reference>
<protein>
    <submittedName>
        <fullName evidence="1">Uncharacterized protein</fullName>
    </submittedName>
</protein>
<accession>A0ACB9DGK8</accession>
<organism evidence="1 2">
    <name type="scientific">Smallanthus sonchifolius</name>
    <dbReference type="NCBI Taxonomy" id="185202"/>
    <lineage>
        <taxon>Eukaryota</taxon>
        <taxon>Viridiplantae</taxon>
        <taxon>Streptophyta</taxon>
        <taxon>Embryophyta</taxon>
        <taxon>Tracheophyta</taxon>
        <taxon>Spermatophyta</taxon>
        <taxon>Magnoliopsida</taxon>
        <taxon>eudicotyledons</taxon>
        <taxon>Gunneridae</taxon>
        <taxon>Pentapetalae</taxon>
        <taxon>asterids</taxon>
        <taxon>campanulids</taxon>
        <taxon>Asterales</taxon>
        <taxon>Asteraceae</taxon>
        <taxon>Asteroideae</taxon>
        <taxon>Heliantheae alliance</taxon>
        <taxon>Millerieae</taxon>
        <taxon>Smallanthus</taxon>
    </lineage>
</organism>
<dbReference type="EMBL" id="CM042036">
    <property type="protein sequence ID" value="KAI3745406.1"/>
    <property type="molecule type" value="Genomic_DNA"/>
</dbReference>
<keyword evidence="2" id="KW-1185">Reference proteome</keyword>
<name>A0ACB9DGK8_9ASTR</name>
<evidence type="ECO:0000313" key="1">
    <source>
        <dbReference type="EMBL" id="KAI3745406.1"/>
    </source>
</evidence>
<evidence type="ECO:0000313" key="2">
    <source>
        <dbReference type="Proteomes" id="UP001056120"/>
    </source>
</evidence>
<proteinExistence type="predicted"/>
<sequence>MSQFRKEFHVPEHCDATKISAKFEGSILYVKQPRSTTQTAKQESKPPMNTPATVPENPKVHQDSKPSLLTQPNGNCEEKVGGLKDPKGVCENASMLKPSRNVVIKVLVVVVGFVVGILWTKEIMGRMA</sequence>
<reference evidence="1 2" key="2">
    <citation type="journal article" date="2022" name="Mol. Ecol. Resour.">
        <title>The genomes of chicory, endive, great burdock and yacon provide insights into Asteraceae paleo-polyploidization history and plant inulin production.</title>
        <authorList>
            <person name="Fan W."/>
            <person name="Wang S."/>
            <person name="Wang H."/>
            <person name="Wang A."/>
            <person name="Jiang F."/>
            <person name="Liu H."/>
            <person name="Zhao H."/>
            <person name="Xu D."/>
            <person name="Zhang Y."/>
        </authorList>
    </citation>
    <scope>NUCLEOTIDE SEQUENCE [LARGE SCALE GENOMIC DNA]</scope>
    <source>
        <strain evidence="2">cv. Yunnan</strain>
        <tissue evidence="1">Leaves</tissue>
    </source>
</reference>
<comment type="caution">
    <text evidence="1">The sequence shown here is derived from an EMBL/GenBank/DDBJ whole genome shotgun (WGS) entry which is preliminary data.</text>
</comment>
<dbReference type="Proteomes" id="UP001056120">
    <property type="component" value="Linkage Group LG19"/>
</dbReference>